<feature type="domain" description="AprE-like beta-barrel" evidence="13">
    <location>
        <begin position="362"/>
        <end position="452"/>
    </location>
</feature>
<feature type="region of interest" description="Disordered" evidence="10">
    <location>
        <begin position="1"/>
        <end position="22"/>
    </location>
</feature>
<dbReference type="Pfam" id="PF26002">
    <property type="entry name" value="Beta-barrel_AprE"/>
    <property type="match status" value="1"/>
</dbReference>
<dbReference type="PANTHER" id="PTHR30386">
    <property type="entry name" value="MEMBRANE FUSION SUBUNIT OF EMRAB-TOLC MULTIDRUG EFFLUX PUMP"/>
    <property type="match status" value="1"/>
</dbReference>
<keyword evidence="15" id="KW-1185">Reference proteome</keyword>
<dbReference type="NCBIfam" id="TIGR01843">
    <property type="entry name" value="type_I_hlyD"/>
    <property type="match status" value="1"/>
</dbReference>
<keyword evidence="9" id="KW-0175">Coiled coil</keyword>
<evidence type="ECO:0000256" key="3">
    <source>
        <dbReference type="ARBA" id="ARBA00022448"/>
    </source>
</evidence>
<dbReference type="PRINTS" id="PR01490">
    <property type="entry name" value="RTXTOXIND"/>
</dbReference>
<evidence type="ECO:0000256" key="5">
    <source>
        <dbReference type="ARBA" id="ARBA00022519"/>
    </source>
</evidence>
<feature type="coiled-coil region" evidence="9">
    <location>
        <begin position="205"/>
        <end position="232"/>
    </location>
</feature>
<dbReference type="AlphaFoldDB" id="A0A8J7M393"/>
<dbReference type="Proteomes" id="UP000636888">
    <property type="component" value="Unassembled WGS sequence"/>
</dbReference>
<keyword evidence="6 11" id="KW-0812">Transmembrane</keyword>
<dbReference type="InterPro" id="IPR058982">
    <property type="entry name" value="Beta-barrel_AprE"/>
</dbReference>
<keyword evidence="8 11" id="KW-0472">Membrane</keyword>
<feature type="compositionally biased region" description="Basic and acidic residues" evidence="10">
    <location>
        <begin position="1"/>
        <end position="11"/>
    </location>
</feature>
<feature type="domain" description="AprE-like long alpha-helical hairpin" evidence="12">
    <location>
        <begin position="134"/>
        <end position="319"/>
    </location>
</feature>
<evidence type="ECO:0000256" key="4">
    <source>
        <dbReference type="ARBA" id="ARBA00022475"/>
    </source>
</evidence>
<evidence type="ECO:0000256" key="7">
    <source>
        <dbReference type="ARBA" id="ARBA00022989"/>
    </source>
</evidence>
<evidence type="ECO:0000313" key="14">
    <source>
        <dbReference type="EMBL" id="MBJ6727428.1"/>
    </source>
</evidence>
<gene>
    <name evidence="14" type="ORF">JFN93_22165</name>
</gene>
<organism evidence="14 15">
    <name type="scientific">Geomesophilobacter sediminis</name>
    <dbReference type="NCBI Taxonomy" id="2798584"/>
    <lineage>
        <taxon>Bacteria</taxon>
        <taxon>Pseudomonadati</taxon>
        <taxon>Thermodesulfobacteriota</taxon>
        <taxon>Desulfuromonadia</taxon>
        <taxon>Geobacterales</taxon>
        <taxon>Geobacteraceae</taxon>
        <taxon>Geomesophilobacter</taxon>
    </lineage>
</organism>
<dbReference type="InterPro" id="IPR010129">
    <property type="entry name" value="T1SS_HlyD"/>
</dbReference>
<evidence type="ECO:0000256" key="6">
    <source>
        <dbReference type="ARBA" id="ARBA00022692"/>
    </source>
</evidence>
<keyword evidence="4" id="KW-1003">Cell membrane</keyword>
<accession>A0A8J7M393</accession>
<comment type="similarity">
    <text evidence="2">Belongs to the membrane fusion protein (MFP) (TC 8.A.1) family.</text>
</comment>
<evidence type="ECO:0000259" key="12">
    <source>
        <dbReference type="Pfam" id="PF25994"/>
    </source>
</evidence>
<keyword evidence="7 11" id="KW-1133">Transmembrane helix</keyword>
<evidence type="ECO:0000256" key="1">
    <source>
        <dbReference type="ARBA" id="ARBA00004377"/>
    </source>
</evidence>
<sequence>MFGILRKKEPQPEPASVPQLRENSLPAAAGPNALVLSRSRDALEREAAMSPRPAILAGMGILLFFFAGVLIWVLYVPLRAAISAPAEIVFKSKRQAVQHLEGGIIKEILVKDGDMVQAGQPLIKLETTQVAPLVNMLEEQNLAEVAAMARLDAESKDMGSVPYPKAMTDRANDPAVQRVIQSENRLFAARRAAFSNQVQLIKLQISEIRESMRGTQERLAAKKQEMASLKQQLDANMTLQKQGYVTNTVVLDLQRAMASYAGEREMLSASIASDRQRIAEMEQRMIALRTERIQGAINEMRQSAMRRIDQQERVRPLRDTLERQVIRAPVTGRVVGLKVATVGGVVQPRETIMEIAPVGDHLILEAKVKVEDIGEISVGQLAEVRIMGLDPRNTPDIRAKVTYLSDDRLIPQNSPNPQPYYAAVLEFDPTSIKQLDKNVIKPGMSASVAIGTKPHSPFDYIMAPLRHHIQKALTTR</sequence>
<evidence type="ECO:0000256" key="2">
    <source>
        <dbReference type="ARBA" id="ARBA00009477"/>
    </source>
</evidence>
<dbReference type="Pfam" id="PF25994">
    <property type="entry name" value="HH_AprE"/>
    <property type="match status" value="1"/>
</dbReference>
<reference evidence="14" key="1">
    <citation type="submission" date="2020-12" db="EMBL/GenBank/DDBJ databases">
        <title>Geomonas sp. Red875, isolated from river sediment.</title>
        <authorList>
            <person name="Xu Z."/>
            <person name="Zhang Z."/>
            <person name="Masuda Y."/>
            <person name="Itoh H."/>
            <person name="Senoo K."/>
        </authorList>
    </citation>
    <scope>NUCLEOTIDE SEQUENCE</scope>
    <source>
        <strain evidence="14">Red875</strain>
    </source>
</reference>
<evidence type="ECO:0000313" key="15">
    <source>
        <dbReference type="Proteomes" id="UP000636888"/>
    </source>
</evidence>
<keyword evidence="3" id="KW-0813">Transport</keyword>
<evidence type="ECO:0000256" key="8">
    <source>
        <dbReference type="ARBA" id="ARBA00023136"/>
    </source>
</evidence>
<keyword evidence="5" id="KW-0997">Cell inner membrane</keyword>
<dbReference type="InterPro" id="IPR050739">
    <property type="entry name" value="MFP"/>
</dbReference>
<dbReference type="InterPro" id="IPR058781">
    <property type="entry name" value="HH_AprE-like"/>
</dbReference>
<proteinExistence type="inferred from homology"/>
<dbReference type="Gene3D" id="2.40.30.170">
    <property type="match status" value="1"/>
</dbReference>
<dbReference type="EMBL" id="JAEMHM010000023">
    <property type="protein sequence ID" value="MBJ6727428.1"/>
    <property type="molecule type" value="Genomic_DNA"/>
</dbReference>
<evidence type="ECO:0000259" key="13">
    <source>
        <dbReference type="Pfam" id="PF26002"/>
    </source>
</evidence>
<dbReference type="GO" id="GO:0015031">
    <property type="term" value="P:protein transport"/>
    <property type="evidence" value="ECO:0007669"/>
    <property type="project" value="InterPro"/>
</dbReference>
<dbReference type="PANTHER" id="PTHR30386:SF17">
    <property type="entry name" value="ALKALINE PROTEASE SECRETION PROTEIN APRE"/>
    <property type="match status" value="1"/>
</dbReference>
<evidence type="ECO:0000256" key="9">
    <source>
        <dbReference type="SAM" id="Coils"/>
    </source>
</evidence>
<protein>
    <submittedName>
        <fullName evidence="14">HlyD family type I secretion periplasmic adaptor subunit</fullName>
    </submittedName>
</protein>
<evidence type="ECO:0000256" key="11">
    <source>
        <dbReference type="SAM" id="Phobius"/>
    </source>
</evidence>
<evidence type="ECO:0000256" key="10">
    <source>
        <dbReference type="SAM" id="MobiDB-lite"/>
    </source>
</evidence>
<dbReference type="RefSeq" id="WP_199386567.1">
    <property type="nucleotide sequence ID" value="NZ_JAEMHM010000023.1"/>
</dbReference>
<dbReference type="Gene3D" id="2.40.50.100">
    <property type="match status" value="1"/>
</dbReference>
<comment type="caution">
    <text evidence="14">The sequence shown here is derived from an EMBL/GenBank/DDBJ whole genome shotgun (WGS) entry which is preliminary data.</text>
</comment>
<feature type="coiled-coil region" evidence="9">
    <location>
        <begin position="264"/>
        <end position="291"/>
    </location>
</feature>
<name>A0A8J7M393_9BACT</name>
<dbReference type="GO" id="GO:0005886">
    <property type="term" value="C:plasma membrane"/>
    <property type="evidence" value="ECO:0007669"/>
    <property type="project" value="UniProtKB-SubCell"/>
</dbReference>
<comment type="subcellular location">
    <subcellularLocation>
        <location evidence="1">Cell inner membrane</location>
        <topology evidence="1">Single-pass membrane protein</topology>
    </subcellularLocation>
</comment>
<feature type="transmembrane region" description="Helical" evidence="11">
    <location>
        <begin position="54"/>
        <end position="75"/>
    </location>
</feature>